<protein>
    <submittedName>
        <fullName evidence="2">Uncharacterized protein</fullName>
    </submittedName>
</protein>
<dbReference type="STRING" id="1192034.CAP_6403"/>
<evidence type="ECO:0000256" key="1">
    <source>
        <dbReference type="SAM" id="MobiDB-lite"/>
    </source>
</evidence>
<keyword evidence="3" id="KW-1185">Reference proteome</keyword>
<accession>A0A017T0R4</accession>
<proteinExistence type="predicted"/>
<organism evidence="2 3">
    <name type="scientific">Chondromyces apiculatus DSM 436</name>
    <dbReference type="NCBI Taxonomy" id="1192034"/>
    <lineage>
        <taxon>Bacteria</taxon>
        <taxon>Pseudomonadati</taxon>
        <taxon>Myxococcota</taxon>
        <taxon>Polyangia</taxon>
        <taxon>Polyangiales</taxon>
        <taxon>Polyangiaceae</taxon>
        <taxon>Chondromyces</taxon>
    </lineage>
</organism>
<name>A0A017T0R4_9BACT</name>
<feature type="region of interest" description="Disordered" evidence="1">
    <location>
        <begin position="37"/>
        <end position="56"/>
    </location>
</feature>
<evidence type="ECO:0000313" key="2">
    <source>
        <dbReference type="EMBL" id="EYF02823.1"/>
    </source>
</evidence>
<comment type="caution">
    <text evidence="2">The sequence shown here is derived from an EMBL/GenBank/DDBJ whole genome shotgun (WGS) entry which is preliminary data.</text>
</comment>
<dbReference type="AlphaFoldDB" id="A0A017T0R4"/>
<gene>
    <name evidence="2" type="ORF">CAP_6403</name>
</gene>
<sequence>MLVWGRGCACTTGSASERGGLGAGWLLLGVLGLRRARGRRGSGRLAEASSRGLRAA</sequence>
<dbReference type="Proteomes" id="UP000019678">
    <property type="component" value="Unassembled WGS sequence"/>
</dbReference>
<dbReference type="EMBL" id="ASRX01000054">
    <property type="protein sequence ID" value="EYF02823.1"/>
    <property type="molecule type" value="Genomic_DNA"/>
</dbReference>
<evidence type="ECO:0000313" key="3">
    <source>
        <dbReference type="Proteomes" id="UP000019678"/>
    </source>
</evidence>
<reference evidence="2 3" key="1">
    <citation type="submission" date="2013-05" db="EMBL/GenBank/DDBJ databases">
        <title>Genome assembly of Chondromyces apiculatus DSM 436.</title>
        <authorList>
            <person name="Sharma G."/>
            <person name="Khatri I."/>
            <person name="Kaur C."/>
            <person name="Mayilraj S."/>
            <person name="Subramanian S."/>
        </authorList>
    </citation>
    <scope>NUCLEOTIDE SEQUENCE [LARGE SCALE GENOMIC DNA]</scope>
    <source>
        <strain evidence="2 3">DSM 436</strain>
    </source>
</reference>
<feature type="compositionally biased region" description="Low complexity" evidence="1">
    <location>
        <begin position="43"/>
        <end position="56"/>
    </location>
</feature>